<proteinExistence type="predicted"/>
<comment type="caution">
    <text evidence="1">The sequence shown here is derived from an EMBL/GenBank/DDBJ whole genome shotgun (WGS) entry which is preliminary data.</text>
</comment>
<name>A0A9J5YGQ8_SOLCO</name>
<protein>
    <submittedName>
        <fullName evidence="1">Uncharacterized protein</fullName>
    </submittedName>
</protein>
<reference evidence="1 2" key="1">
    <citation type="submission" date="2020-09" db="EMBL/GenBank/DDBJ databases">
        <title>De no assembly of potato wild relative species, Solanum commersonii.</title>
        <authorList>
            <person name="Cho K."/>
        </authorList>
    </citation>
    <scope>NUCLEOTIDE SEQUENCE [LARGE SCALE GENOMIC DNA]</scope>
    <source>
        <strain evidence="1">LZ3.2</strain>
        <tissue evidence="1">Leaf</tissue>
    </source>
</reference>
<dbReference type="EMBL" id="JACXVP010000006">
    <property type="protein sequence ID" value="KAG5598420.1"/>
    <property type="molecule type" value="Genomic_DNA"/>
</dbReference>
<sequence>MEQIVRIYRTLFCPDNIEVPKKALIAWDRLCLLIGSPTLDKRWSDGPVCGTVANQASRIIKKVLKATTYMEATGSNDTAELKAKVFSVRINVPKIHGVIAK</sequence>
<evidence type="ECO:0000313" key="2">
    <source>
        <dbReference type="Proteomes" id="UP000824120"/>
    </source>
</evidence>
<accession>A0A9J5YGQ8</accession>
<evidence type="ECO:0000313" key="1">
    <source>
        <dbReference type="EMBL" id="KAG5598420.1"/>
    </source>
</evidence>
<keyword evidence="2" id="KW-1185">Reference proteome</keyword>
<dbReference type="AlphaFoldDB" id="A0A9J5YGQ8"/>
<gene>
    <name evidence="1" type="ORF">H5410_029790</name>
</gene>
<dbReference type="Proteomes" id="UP000824120">
    <property type="component" value="Chromosome 6"/>
</dbReference>
<feature type="non-terminal residue" evidence="1">
    <location>
        <position position="1"/>
    </location>
</feature>
<organism evidence="1 2">
    <name type="scientific">Solanum commersonii</name>
    <name type="common">Commerson's wild potato</name>
    <name type="synonym">Commerson's nightshade</name>
    <dbReference type="NCBI Taxonomy" id="4109"/>
    <lineage>
        <taxon>Eukaryota</taxon>
        <taxon>Viridiplantae</taxon>
        <taxon>Streptophyta</taxon>
        <taxon>Embryophyta</taxon>
        <taxon>Tracheophyta</taxon>
        <taxon>Spermatophyta</taxon>
        <taxon>Magnoliopsida</taxon>
        <taxon>eudicotyledons</taxon>
        <taxon>Gunneridae</taxon>
        <taxon>Pentapetalae</taxon>
        <taxon>asterids</taxon>
        <taxon>lamiids</taxon>
        <taxon>Solanales</taxon>
        <taxon>Solanaceae</taxon>
        <taxon>Solanoideae</taxon>
        <taxon>Solaneae</taxon>
        <taxon>Solanum</taxon>
    </lineage>
</organism>